<protein>
    <submittedName>
        <fullName evidence="1">9740_t:CDS:1</fullName>
    </submittedName>
</protein>
<organism evidence="1 2">
    <name type="scientific">Cetraspora pellucida</name>
    <dbReference type="NCBI Taxonomy" id="1433469"/>
    <lineage>
        <taxon>Eukaryota</taxon>
        <taxon>Fungi</taxon>
        <taxon>Fungi incertae sedis</taxon>
        <taxon>Mucoromycota</taxon>
        <taxon>Glomeromycotina</taxon>
        <taxon>Glomeromycetes</taxon>
        <taxon>Diversisporales</taxon>
        <taxon>Gigasporaceae</taxon>
        <taxon>Cetraspora</taxon>
    </lineage>
</organism>
<dbReference type="Proteomes" id="UP000789759">
    <property type="component" value="Unassembled WGS sequence"/>
</dbReference>
<evidence type="ECO:0000313" key="2">
    <source>
        <dbReference type="Proteomes" id="UP000789759"/>
    </source>
</evidence>
<accession>A0A9N9BAS6</accession>
<dbReference type="EMBL" id="CAJVQA010002947">
    <property type="protein sequence ID" value="CAG8561625.1"/>
    <property type="molecule type" value="Genomic_DNA"/>
</dbReference>
<feature type="non-terminal residue" evidence="1">
    <location>
        <position position="1"/>
    </location>
</feature>
<dbReference type="AlphaFoldDB" id="A0A9N9BAS6"/>
<dbReference type="PANTHER" id="PTHR45786">
    <property type="entry name" value="DNA BINDING PROTEIN-LIKE"/>
    <property type="match status" value="1"/>
</dbReference>
<proteinExistence type="predicted"/>
<dbReference type="PANTHER" id="PTHR45786:SF74">
    <property type="entry name" value="ATP-DEPENDENT DNA HELICASE"/>
    <property type="match status" value="1"/>
</dbReference>
<sequence length="129" mass="14890">ATDSQCYNVPNASEITAIIVGDNYSKAGLSNQDIILYLHLEGLQCISELHRAYILLHYVLLFPRGEDGWHLEIPIHNDASIFSSYQEQQELDDDDINQKTITMMQYYSYRLQVSRFNEGINIHLFGCLF</sequence>
<reference evidence="1" key="1">
    <citation type="submission" date="2021-06" db="EMBL/GenBank/DDBJ databases">
        <authorList>
            <person name="Kallberg Y."/>
            <person name="Tangrot J."/>
            <person name="Rosling A."/>
        </authorList>
    </citation>
    <scope>NUCLEOTIDE SEQUENCE</scope>
    <source>
        <strain evidence="1">FL966</strain>
    </source>
</reference>
<comment type="caution">
    <text evidence="1">The sequence shown here is derived from an EMBL/GenBank/DDBJ whole genome shotgun (WGS) entry which is preliminary data.</text>
</comment>
<gene>
    <name evidence="1" type="ORF">CPELLU_LOCUS5228</name>
</gene>
<dbReference type="OrthoDB" id="1748060at2759"/>
<evidence type="ECO:0000313" key="1">
    <source>
        <dbReference type="EMBL" id="CAG8561625.1"/>
    </source>
</evidence>
<keyword evidence="2" id="KW-1185">Reference proteome</keyword>
<name>A0A9N9BAS6_9GLOM</name>